<dbReference type="GO" id="GO:0035243">
    <property type="term" value="F:protein-arginine omega-N symmetric methyltransferase activity"/>
    <property type="evidence" value="ECO:0007669"/>
    <property type="project" value="TreeGrafter"/>
</dbReference>
<evidence type="ECO:0000256" key="2">
    <source>
        <dbReference type="ARBA" id="ARBA00022679"/>
    </source>
</evidence>
<dbReference type="OrthoDB" id="9794208at2"/>
<dbReference type="Pfam" id="PF02636">
    <property type="entry name" value="Methyltransf_28"/>
    <property type="match status" value="1"/>
</dbReference>
<dbReference type="PANTHER" id="PTHR12049:SF7">
    <property type="entry name" value="PROTEIN ARGININE METHYLTRANSFERASE NDUFAF7, MITOCHONDRIAL"/>
    <property type="match status" value="1"/>
</dbReference>
<reference evidence="3 4" key="1">
    <citation type="submission" date="2019-04" db="EMBL/GenBank/DDBJ databases">
        <title>Cohnella sp. nov., isolated from soil.</title>
        <authorList>
            <person name="Kim W."/>
        </authorList>
    </citation>
    <scope>NUCLEOTIDE SEQUENCE [LARGE SCALE GENOMIC DNA]</scope>
    <source>
        <strain evidence="3 4">CAU 1483</strain>
    </source>
</reference>
<evidence type="ECO:0000256" key="1">
    <source>
        <dbReference type="ARBA" id="ARBA00022603"/>
    </source>
</evidence>
<dbReference type="EMBL" id="SUPK01000002">
    <property type="protein sequence ID" value="TJY43390.1"/>
    <property type="molecule type" value="Genomic_DNA"/>
</dbReference>
<dbReference type="InterPro" id="IPR038375">
    <property type="entry name" value="NDUFAF7_sf"/>
</dbReference>
<protein>
    <submittedName>
        <fullName evidence="3">SAM-dependent methyltransferase</fullName>
    </submittedName>
</protein>
<keyword evidence="4" id="KW-1185">Reference proteome</keyword>
<evidence type="ECO:0000313" key="3">
    <source>
        <dbReference type="EMBL" id="TJY43390.1"/>
    </source>
</evidence>
<evidence type="ECO:0000313" key="4">
    <source>
        <dbReference type="Proteomes" id="UP000309673"/>
    </source>
</evidence>
<dbReference type="SUPFAM" id="SSF53335">
    <property type="entry name" value="S-adenosyl-L-methionine-dependent methyltransferases"/>
    <property type="match status" value="1"/>
</dbReference>
<keyword evidence="2 3" id="KW-0808">Transferase</keyword>
<sequence>MTLLSGEGEAALNVQRQLDNTLLDIIRKQIQASPRYGTREDETVRPCITFREYMSLCLYHPEGGYYRSGKARVGREGDFYTSAYIGDIMGEVLAERLVRLADERFPDGGPVEAVDWGGGTGRLSAQMLNAWLRLGEEGARFRITVVDGDPEHRRQAEELLAEHIEAGRARVISTEHAEEQAWQERQVAVIANELLDAFPVHRIVRRGGRIWEWGVCWDERRQALSPCLTEPSDFRLEEWLNKQNILLAEGQTTEIGLDGAEWTARLGTMLGDAILIFIDYGDSTAELTGSHRMDGTLLCYEDHRAHDDPYRSPGRQDLTAHVDFDLIRSYALRAGWRELAYATQKRFLVESGVLTKLATHEFTDPFHPVVRRNRSIRQLLLSDGMSELFKVQIWVK</sequence>
<dbReference type="AlphaFoldDB" id="A0A4U0FF06"/>
<dbReference type="InterPro" id="IPR003788">
    <property type="entry name" value="NDUFAF7"/>
</dbReference>
<dbReference type="PANTHER" id="PTHR12049">
    <property type="entry name" value="PROTEIN ARGININE METHYLTRANSFERASE NDUFAF7, MITOCHONDRIAL"/>
    <property type="match status" value="1"/>
</dbReference>
<name>A0A4U0FF06_9BACL</name>
<proteinExistence type="predicted"/>
<dbReference type="InterPro" id="IPR029063">
    <property type="entry name" value="SAM-dependent_MTases_sf"/>
</dbReference>
<comment type="caution">
    <text evidence="3">The sequence shown here is derived from an EMBL/GenBank/DDBJ whole genome shotgun (WGS) entry which is preliminary data.</text>
</comment>
<dbReference type="Gene3D" id="3.40.50.12710">
    <property type="match status" value="1"/>
</dbReference>
<accession>A0A4U0FF06</accession>
<dbReference type="GO" id="GO:0032259">
    <property type="term" value="P:methylation"/>
    <property type="evidence" value="ECO:0007669"/>
    <property type="project" value="UniProtKB-KW"/>
</dbReference>
<gene>
    <name evidence="3" type="ORF">E5161_05740</name>
</gene>
<dbReference type="Proteomes" id="UP000309673">
    <property type="component" value="Unassembled WGS sequence"/>
</dbReference>
<organism evidence="3 4">
    <name type="scientific">Cohnella pontilimi</name>
    <dbReference type="NCBI Taxonomy" id="2564100"/>
    <lineage>
        <taxon>Bacteria</taxon>
        <taxon>Bacillati</taxon>
        <taxon>Bacillota</taxon>
        <taxon>Bacilli</taxon>
        <taxon>Bacillales</taxon>
        <taxon>Paenibacillaceae</taxon>
        <taxon>Cohnella</taxon>
    </lineage>
</organism>
<keyword evidence="1 3" id="KW-0489">Methyltransferase</keyword>